<feature type="domain" description="Cytochrome c" evidence="8">
    <location>
        <begin position="261"/>
        <end position="425"/>
    </location>
</feature>
<dbReference type="AlphaFoldDB" id="A0A7W6DNR6"/>
<comment type="caution">
    <text evidence="9">The sequence shown here is derived from an EMBL/GenBank/DDBJ whole genome shotgun (WGS) entry which is preliminary data.</text>
</comment>
<evidence type="ECO:0000256" key="2">
    <source>
        <dbReference type="ARBA" id="ARBA00022617"/>
    </source>
</evidence>
<dbReference type="Gene3D" id="1.10.760.10">
    <property type="entry name" value="Cytochrome c-like domain"/>
    <property type="match status" value="2"/>
</dbReference>
<dbReference type="GO" id="GO:0046872">
    <property type="term" value="F:metal ion binding"/>
    <property type="evidence" value="ECO:0007669"/>
    <property type="project" value="UniProtKB-KW"/>
</dbReference>
<keyword evidence="10" id="KW-1185">Reference proteome</keyword>
<keyword evidence="2 6" id="KW-0349">Heme</keyword>
<accession>A0A7W6DNR6</accession>
<dbReference type="InterPro" id="IPR036909">
    <property type="entry name" value="Cyt_c-like_dom_sf"/>
</dbReference>
<dbReference type="GO" id="GO:0004130">
    <property type="term" value="F:cytochrome-c peroxidase activity"/>
    <property type="evidence" value="ECO:0007669"/>
    <property type="project" value="UniProtKB-EC"/>
</dbReference>
<feature type="chain" id="PRO_5030919591" evidence="7">
    <location>
        <begin position="32"/>
        <end position="447"/>
    </location>
</feature>
<evidence type="ECO:0000256" key="5">
    <source>
        <dbReference type="ARBA" id="ARBA00023004"/>
    </source>
</evidence>
<evidence type="ECO:0000256" key="6">
    <source>
        <dbReference type="PROSITE-ProRule" id="PRU00433"/>
    </source>
</evidence>
<dbReference type="PANTHER" id="PTHR30600:SF9">
    <property type="entry name" value="BLR7738 PROTEIN"/>
    <property type="match status" value="1"/>
</dbReference>
<protein>
    <submittedName>
        <fullName evidence="9">Cytochrome c peroxidase</fullName>
        <ecNumber evidence="9">1.11.1.5</ecNumber>
    </submittedName>
</protein>
<evidence type="ECO:0000313" key="10">
    <source>
        <dbReference type="Proteomes" id="UP000541426"/>
    </source>
</evidence>
<gene>
    <name evidence="9" type="ORF">GGQ68_002747</name>
</gene>
<dbReference type="PANTHER" id="PTHR30600">
    <property type="entry name" value="CYTOCHROME C PEROXIDASE-RELATED"/>
    <property type="match status" value="1"/>
</dbReference>
<keyword evidence="9" id="KW-0575">Peroxidase</keyword>
<dbReference type="InterPro" id="IPR051395">
    <property type="entry name" value="Cytochrome_c_Peroxidase/MauG"/>
</dbReference>
<keyword evidence="4 9" id="KW-0560">Oxidoreductase</keyword>
<keyword evidence="5 6" id="KW-0408">Iron</keyword>
<evidence type="ECO:0000256" key="3">
    <source>
        <dbReference type="ARBA" id="ARBA00022723"/>
    </source>
</evidence>
<dbReference type="Pfam" id="PF03150">
    <property type="entry name" value="CCP_MauG"/>
    <property type="match status" value="1"/>
</dbReference>
<dbReference type="EC" id="1.11.1.5" evidence="9"/>
<reference evidence="9 10" key="1">
    <citation type="submission" date="2020-08" db="EMBL/GenBank/DDBJ databases">
        <title>Genomic Encyclopedia of Type Strains, Phase IV (KMG-IV): sequencing the most valuable type-strain genomes for metagenomic binning, comparative biology and taxonomic classification.</title>
        <authorList>
            <person name="Goeker M."/>
        </authorList>
    </citation>
    <scope>NUCLEOTIDE SEQUENCE [LARGE SCALE GENOMIC DNA]</scope>
    <source>
        <strain evidence="9 10">DSM 102235</strain>
    </source>
</reference>
<evidence type="ECO:0000256" key="4">
    <source>
        <dbReference type="ARBA" id="ARBA00023002"/>
    </source>
</evidence>
<name>A0A7W6DNR6_9RHOB</name>
<evidence type="ECO:0000256" key="1">
    <source>
        <dbReference type="ARBA" id="ARBA00004196"/>
    </source>
</evidence>
<dbReference type="Proteomes" id="UP000541426">
    <property type="component" value="Unassembled WGS sequence"/>
</dbReference>
<keyword evidence="3 6" id="KW-0479">Metal-binding</keyword>
<evidence type="ECO:0000313" key="9">
    <source>
        <dbReference type="EMBL" id="MBB3986408.1"/>
    </source>
</evidence>
<keyword evidence="7" id="KW-0732">Signal</keyword>
<dbReference type="RefSeq" id="WP_183966756.1">
    <property type="nucleotide sequence ID" value="NZ_BAABBZ010000002.1"/>
</dbReference>
<sequence>MPAIHIISTALGRLVRFACLFAGVSATAAQADTMGPDDFTRFDPAQARLGQLLFYDKILSGNMNISCATCHHHSLNGTDGLSLGIGEGGFGLGTARRSASIGSTRIHERIPRNAPALWNVGHKDRHTLFHDGRLQADPDQPSGFRTPAKDQTPLGLNSIAAAQALFPMTSAAEMKGHAEDNEVAAAFDVSFTEGWQVITQRVRDKPGYEAAFRIAYPDVNSAEDISITHIVNAIAAFEGREWQSFDSPYDAYVRDGTPLEPLAERGRALFFGDAGCSGCHAGPLFTDQNFYAAGVPQFGPGRKFDGNDLPRDMGRMETTRDPADAYKFRTPSLRNVALSGPWGHNGAYDSLREMIRHMCDPVTTRAKWSPGMARLPDVPWLAKDDFTIVAHGEEQQRQISTLDITPVKMIDADIDALEAFLHALTGETALQRPMGRPDTVPSGLPVD</sequence>
<dbReference type="GO" id="GO:0009055">
    <property type="term" value="F:electron transfer activity"/>
    <property type="evidence" value="ECO:0007669"/>
    <property type="project" value="InterPro"/>
</dbReference>
<comment type="subcellular location">
    <subcellularLocation>
        <location evidence="1">Cell envelope</location>
    </subcellularLocation>
</comment>
<feature type="signal peptide" evidence="7">
    <location>
        <begin position="1"/>
        <end position="31"/>
    </location>
</feature>
<dbReference type="GO" id="GO:0030313">
    <property type="term" value="C:cell envelope"/>
    <property type="evidence" value="ECO:0007669"/>
    <property type="project" value="UniProtKB-SubCell"/>
</dbReference>
<evidence type="ECO:0000259" key="8">
    <source>
        <dbReference type="PROSITE" id="PS51007"/>
    </source>
</evidence>
<proteinExistence type="predicted"/>
<dbReference type="SUPFAM" id="SSF46626">
    <property type="entry name" value="Cytochrome c"/>
    <property type="match status" value="2"/>
</dbReference>
<dbReference type="EMBL" id="JACIEJ010000006">
    <property type="protein sequence ID" value="MBB3986408.1"/>
    <property type="molecule type" value="Genomic_DNA"/>
</dbReference>
<organism evidence="9 10">
    <name type="scientific">Sagittula marina</name>
    <dbReference type="NCBI Taxonomy" id="943940"/>
    <lineage>
        <taxon>Bacteria</taxon>
        <taxon>Pseudomonadati</taxon>
        <taxon>Pseudomonadota</taxon>
        <taxon>Alphaproteobacteria</taxon>
        <taxon>Rhodobacterales</taxon>
        <taxon>Roseobacteraceae</taxon>
        <taxon>Sagittula</taxon>
    </lineage>
</organism>
<dbReference type="InterPro" id="IPR004852">
    <property type="entry name" value="Di-haem_cyt_c_peroxidsae"/>
</dbReference>
<dbReference type="GO" id="GO:0020037">
    <property type="term" value="F:heme binding"/>
    <property type="evidence" value="ECO:0007669"/>
    <property type="project" value="InterPro"/>
</dbReference>
<evidence type="ECO:0000256" key="7">
    <source>
        <dbReference type="SAM" id="SignalP"/>
    </source>
</evidence>
<dbReference type="PROSITE" id="PS51007">
    <property type="entry name" value="CYTC"/>
    <property type="match status" value="1"/>
</dbReference>
<dbReference type="InterPro" id="IPR009056">
    <property type="entry name" value="Cyt_c-like_dom"/>
</dbReference>